<dbReference type="Gene3D" id="2.60.40.10">
    <property type="entry name" value="Immunoglobulins"/>
    <property type="match status" value="8"/>
</dbReference>
<accession>A0ABT8KWS1</accession>
<evidence type="ECO:0000313" key="7">
    <source>
        <dbReference type="Proteomes" id="UP001172082"/>
    </source>
</evidence>
<keyword evidence="7" id="KW-1185">Reference proteome</keyword>
<dbReference type="Gene3D" id="3.80.10.10">
    <property type="entry name" value="Ribonuclease Inhibitor"/>
    <property type="match status" value="1"/>
</dbReference>
<reference evidence="6" key="1">
    <citation type="submission" date="2023-06" db="EMBL/GenBank/DDBJ databases">
        <title>Genomic of Parafulvivirga corallium.</title>
        <authorList>
            <person name="Wang G."/>
        </authorList>
    </citation>
    <scope>NUCLEOTIDE SEQUENCE</scope>
    <source>
        <strain evidence="6">BMA10</strain>
    </source>
</reference>
<dbReference type="Pfam" id="PF00041">
    <property type="entry name" value="fn3"/>
    <property type="match status" value="4"/>
</dbReference>
<feature type="domain" description="Fibronectin type-III" evidence="5">
    <location>
        <begin position="1246"/>
        <end position="1340"/>
    </location>
</feature>
<dbReference type="Pfam" id="PF20041">
    <property type="entry name" value="DUF6443"/>
    <property type="match status" value="1"/>
</dbReference>
<dbReference type="PANTHER" id="PTHR13817">
    <property type="entry name" value="TITIN"/>
    <property type="match status" value="1"/>
</dbReference>
<feature type="chain" id="PRO_5046194438" evidence="3">
    <location>
        <begin position="27"/>
        <end position="2613"/>
    </location>
</feature>
<feature type="compositionally biased region" description="Basic and acidic residues" evidence="2">
    <location>
        <begin position="2570"/>
        <end position="2582"/>
    </location>
</feature>
<dbReference type="InterPro" id="IPR032675">
    <property type="entry name" value="LRR_dom_sf"/>
</dbReference>
<feature type="domain" description="Fibronectin type-III" evidence="5">
    <location>
        <begin position="1346"/>
        <end position="1437"/>
    </location>
</feature>
<dbReference type="InterPro" id="IPR036179">
    <property type="entry name" value="Ig-like_dom_sf"/>
</dbReference>
<dbReference type="InterPro" id="IPR003961">
    <property type="entry name" value="FN3_dom"/>
</dbReference>
<dbReference type="InterPro" id="IPR036116">
    <property type="entry name" value="FN3_sf"/>
</dbReference>
<dbReference type="InterPro" id="IPR045619">
    <property type="entry name" value="DUF6443"/>
</dbReference>
<dbReference type="PANTHER" id="PTHR13817:SF73">
    <property type="entry name" value="FIBRONECTIN TYPE-III DOMAIN-CONTAINING PROTEIN"/>
    <property type="match status" value="1"/>
</dbReference>
<organism evidence="6 7">
    <name type="scientific">Splendidivirga corallicola</name>
    <dbReference type="NCBI Taxonomy" id="3051826"/>
    <lineage>
        <taxon>Bacteria</taxon>
        <taxon>Pseudomonadati</taxon>
        <taxon>Bacteroidota</taxon>
        <taxon>Cytophagia</taxon>
        <taxon>Cytophagales</taxon>
        <taxon>Splendidivirgaceae</taxon>
        <taxon>Splendidivirga</taxon>
    </lineage>
</organism>
<proteinExistence type="predicted"/>
<dbReference type="CDD" id="cd00063">
    <property type="entry name" value="FN3"/>
    <property type="match status" value="8"/>
</dbReference>
<dbReference type="InterPro" id="IPR022385">
    <property type="entry name" value="Rhs_assc_core"/>
</dbReference>
<dbReference type="Proteomes" id="UP001172082">
    <property type="component" value="Unassembled WGS sequence"/>
</dbReference>
<feature type="compositionally biased region" description="Basic residues" evidence="2">
    <location>
        <begin position="2583"/>
        <end position="2598"/>
    </location>
</feature>
<feature type="region of interest" description="Disordered" evidence="2">
    <location>
        <begin position="1326"/>
        <end position="1348"/>
    </location>
</feature>
<dbReference type="RefSeq" id="WP_346755259.1">
    <property type="nucleotide sequence ID" value="NZ_JAUJEA010000016.1"/>
</dbReference>
<name>A0ABT8KWS1_9BACT</name>
<feature type="signal peptide" evidence="3">
    <location>
        <begin position="1"/>
        <end position="26"/>
    </location>
</feature>
<evidence type="ECO:0000256" key="1">
    <source>
        <dbReference type="ARBA" id="ARBA00022737"/>
    </source>
</evidence>
<feature type="domain" description="Fibronectin type-III" evidence="5">
    <location>
        <begin position="1539"/>
        <end position="1629"/>
    </location>
</feature>
<feature type="domain" description="Fibronectin type-III" evidence="5">
    <location>
        <begin position="1630"/>
        <end position="1723"/>
    </location>
</feature>
<evidence type="ECO:0000256" key="3">
    <source>
        <dbReference type="SAM" id="SignalP"/>
    </source>
</evidence>
<dbReference type="EMBL" id="JAUJEA010000016">
    <property type="protein sequence ID" value="MDN5205237.1"/>
    <property type="molecule type" value="Genomic_DNA"/>
</dbReference>
<dbReference type="SMART" id="SM00060">
    <property type="entry name" value="FN3"/>
    <property type="match status" value="8"/>
</dbReference>
<comment type="caution">
    <text evidence="6">The sequence shown here is derived from an EMBL/GenBank/DDBJ whole genome shotgun (WGS) entry which is preliminary data.</text>
</comment>
<feature type="domain" description="Fibronectin type-III" evidence="5">
    <location>
        <begin position="1724"/>
        <end position="1815"/>
    </location>
</feature>
<evidence type="ECO:0000256" key="2">
    <source>
        <dbReference type="SAM" id="MobiDB-lite"/>
    </source>
</evidence>
<feature type="domain" description="Fibronectin type-III" evidence="5">
    <location>
        <begin position="1057"/>
        <end position="1150"/>
    </location>
</feature>
<protein>
    <submittedName>
        <fullName evidence="6">Fibronectin type III domain-containing protein</fullName>
    </submittedName>
</protein>
<dbReference type="SUPFAM" id="SSF48726">
    <property type="entry name" value="Immunoglobulin"/>
    <property type="match status" value="1"/>
</dbReference>
<dbReference type="PROSITE" id="PS50835">
    <property type="entry name" value="IG_LIKE"/>
    <property type="match status" value="1"/>
</dbReference>
<feature type="domain" description="Ig-like" evidence="4">
    <location>
        <begin position="208"/>
        <end position="288"/>
    </location>
</feature>
<dbReference type="PROSITE" id="PS50853">
    <property type="entry name" value="FN3"/>
    <property type="match status" value="8"/>
</dbReference>
<evidence type="ECO:0000259" key="5">
    <source>
        <dbReference type="PROSITE" id="PS50853"/>
    </source>
</evidence>
<sequence length="2613" mass="288877">MMKNIKSIYKICLVLLGLLFCHLSNAQSQGLVPDSIEYNALKALYDSLGGDNWTNNTNWLQGTTSTDFHTWHGITVVNNDVGLINLGMNNLTGKIPGAIGDLQSVTSISLSNNNLTGTLPASLGTLDKLGTFIVDNNQLEGAFPQFQSTNELYFIGLTDNNFTSIPFLPGTLYYLRWFFVTGNKLTFETFEPYHNWQYFNFLNYSFAPQDNVGSQTTIEKIVGENAIMSFTIGGQNNAYQWQKFDATNSNWQDLAGETSNSLTINNITQADFGSYRCEITNSVVTSLTIHTENFDLISVGDPMPMVPSQALNYVVSNQILREGITTETAIDNLPVKYLTRNIQYLDGLGRNLQNVSVQGSPDGFDVIQPFQYDDFGRQEKEYLPYVSDDQNGIYRTEALVKNGTYHQSEQSQFYINNTGEIAGAGAAFAPRVFEDSPLNRVTEQGAPGSVWHPGLGDKTIKSHYHVNKTQDNVRLWTLSGLGLPKTNSYYGADELIIQETVDEEDNVTREFTDKRGRVVLKEVEHINSGVIEKFRTYYVYDDFDNLRYVFPPKGTEVIGNGSFEPIVQDDQILESIAYQYQYDARQRMIKKKIPGAEPIYMVYDKWDRLVLTQDGNQRNSDSWTFTKYDNLNRPVMTGITSITGDQQMVQNLVDTHYNNVNHERFELFDANAANGYTDRTYPIIGSNTNDILTVTYYDNYDFVVDAVLDNAASDYAFVPELDYSVNDQFDKLKGQITGSKTKVIGENKWLKSVSYYDDRYRVIQAITENYTGGFERVTTKYDFIGRTLETKQTHSRGNGNFNDLIVDQRFTYDHASRLLTTEHKTSGENWIILAANDYNEVGQLIEKNLHATNLQSPVYKQSIDYRYNERGWLININRGDLLEGAINVGDDASDLFGMKINYVWPLNDLYPLYMDYIPPQGEGFNFKLPLMDENAPTRNLKAPSTISFSLPDINRRSIVKPTIKSNLLKQSLRDTGKKGIGLNEMHHNVLMELFEEDKEDPEPVWTTSLIKSVKSGVLVNIIDVSDLSVELNFDASLLLASNDNRMVAASGFLMPNPPSNVTTFVNSTSSITLNWTDNTTDEYGFKIERSTSASGPFNEIGEAAPNGTSYTDNGLQAGTTYHYRILVRNPSGDAYSSVVNATTFTQNPNPPAVPSALTVSTVTTSEISLSWTDNSTTESNFIVESSATSGSGYTVLATLGPDVTTYVHSGLTSGQTVYYRVKATNVSGDSGYSSEVNGTTNAITSVPSDPSSLAAIATSSTSIDVSWIDNANNESSYILESSSTSGTGFTVLATLGASVTGYSHTNLAAGQTVYYRVKATNLLGDSNYSNEANETTTSNPNSPPAIPSNLVATGSSTTTMMITWKDNSDNEDNFIMARNTSPTGSFTMISNTIPANATSFTDTGLQPGTTYYYRMAAYNSFGESATSNTDGGTTLTVNNPPSAPSSLSASSTSMTTIDLSWTDNSSNETGFEIERSTVSGSGYTLITTTNSDITSFTDSGLTAGTTYYYQIRAINGVGQSTYTSETNATTDPLPSPPAVPSSLQATTLSASEITLNWTDNSNDEDNFVIESSSSSGTGFTTLAAVGPNVTSFTHNGLSPLETVYYRVKAVSTYGNSANSNESSATTLDVVPAIPSALAGIADLSSEVILSWSDNSNNELNFELERSTMSGSGFSLIHSPVADATSYTDTGLTPETTYYYRLRAVNAIGNSNWSSEISVQTGMNPPSNLTVTVVSHDQLDLSWSDNTGLEDNYIIERSTMVCFCAPVDEITLNASVTNYQDTGLDAETTYYYRVKASNTNSNSSWSTVAGASTLPEVLSNPDLSFSGKLYTNGNISSIEWKVKGDTITQGYAFTYDNLNRLKTASHVHKNDAHFNVNHADDGYYSVGNISYDRNGNILSLKRQARDDNGAYVIDDLSYDYATSGDRNRLISVTDTSGKTEGFNDGHSNPNEKDYGYDDNGNMTIDKNKDITSIEYNILNLPQRIVFGNGNEILYTYDATGVKLRKEVKETVDSVSKSTVTDYMTGVQYTIDDFGGSGEIITRDFLATGEGRLVMEETQTEAAKNEYQYHLTDHLDNVRVTFTTKDLPADEYLATMETSEQTQEEADFGDSYTNANVTSSPLYNHTDTTTITGADKAIWLRGSQNEIIGLAKSLTVNKGDTIDMEVYAKYTAIDPNANPSDVVGFFASAFTGAFGLGGAEGDPATYNFFNDLFSTGPIALGNHANQSGVPKAYLNFLLFDKNYMLVEGGCEPITSGALEDGSNTTHEKLSRRVIVPKEGYIYIYVSNENETLSDVFFDDFKITHRKSPIVSSDDYYPFGLTFNSAQRIGSVDQKYKFNDKELQNEFGLNWLDYGSRMYDAAVGRWNVIDDEAERGYWSSPYSYTFNNPIRYTDPDGNWPWEPKGVRHARRFAKATGGKFIKHQRQFRKRTGVAASVNINETVAFYNVRSRFRLEVGRSLTTDELESIIDINFETYEDYGFLFERPEVYLANGVTAILLEELIVVGVLPPSLISGSGNVSIEALTQYLLQFAQKGKNNHRLDPEQVERLEEILNDPNATKKEKNAAKRKLKAHEKANDERHSRQSKDKKKKGNKRNKRNRRGGKDDKEGGDPVPTE</sequence>
<feature type="domain" description="Fibronectin type-III" evidence="5">
    <location>
        <begin position="1153"/>
        <end position="1243"/>
    </location>
</feature>
<dbReference type="NCBIfam" id="TIGR03696">
    <property type="entry name" value="Rhs_assc_core"/>
    <property type="match status" value="1"/>
</dbReference>
<keyword evidence="1" id="KW-0677">Repeat</keyword>
<feature type="region of interest" description="Disordered" evidence="2">
    <location>
        <begin position="2547"/>
        <end position="2613"/>
    </location>
</feature>
<dbReference type="InterPro" id="IPR050964">
    <property type="entry name" value="Striated_Muscle_Regulatory"/>
</dbReference>
<dbReference type="CDD" id="cd00096">
    <property type="entry name" value="Ig"/>
    <property type="match status" value="1"/>
</dbReference>
<dbReference type="InterPro" id="IPR007110">
    <property type="entry name" value="Ig-like_dom"/>
</dbReference>
<dbReference type="InterPro" id="IPR013783">
    <property type="entry name" value="Ig-like_fold"/>
</dbReference>
<evidence type="ECO:0000313" key="6">
    <source>
        <dbReference type="EMBL" id="MDN5205237.1"/>
    </source>
</evidence>
<dbReference type="SUPFAM" id="SSF52058">
    <property type="entry name" value="L domain-like"/>
    <property type="match status" value="1"/>
</dbReference>
<feature type="domain" description="Fibronectin type-III" evidence="5">
    <location>
        <begin position="1443"/>
        <end position="1533"/>
    </location>
</feature>
<keyword evidence="3" id="KW-0732">Signal</keyword>
<dbReference type="SUPFAM" id="SSF49265">
    <property type="entry name" value="Fibronectin type III"/>
    <property type="match status" value="5"/>
</dbReference>
<feature type="compositionally biased region" description="Low complexity" evidence="2">
    <location>
        <begin position="1326"/>
        <end position="1340"/>
    </location>
</feature>
<evidence type="ECO:0000259" key="4">
    <source>
        <dbReference type="PROSITE" id="PS50835"/>
    </source>
</evidence>
<gene>
    <name evidence="6" type="ORF">QQ008_27890</name>
</gene>
<dbReference type="Gene3D" id="2.180.10.10">
    <property type="entry name" value="RHS repeat-associated core"/>
    <property type="match status" value="3"/>
</dbReference>